<dbReference type="PANTHER" id="PTHR12737">
    <property type="entry name" value="DIMETHYLARGININE DIMETHYLAMINOHYDROLASE"/>
    <property type="match status" value="1"/>
</dbReference>
<dbReference type="SUPFAM" id="SSF55909">
    <property type="entry name" value="Pentein"/>
    <property type="match status" value="1"/>
</dbReference>
<feature type="binding site" evidence="4">
    <location>
        <begin position="65"/>
        <end position="66"/>
    </location>
    <ligand>
        <name>substrate</name>
    </ligand>
</feature>
<feature type="binding site" evidence="4">
    <location>
        <position position="131"/>
    </location>
    <ligand>
        <name>substrate</name>
    </ligand>
</feature>
<evidence type="ECO:0000256" key="2">
    <source>
        <dbReference type="ARBA" id="ARBA00022801"/>
    </source>
</evidence>
<gene>
    <name evidence="5" type="ORF">C4K68_08350</name>
</gene>
<feature type="binding site" evidence="4">
    <location>
        <position position="85"/>
    </location>
    <ligand>
        <name>substrate</name>
    </ligand>
</feature>
<evidence type="ECO:0000256" key="3">
    <source>
        <dbReference type="PIRSR" id="PIRSR633199-1"/>
    </source>
</evidence>
<dbReference type="GO" id="GO:0006525">
    <property type="term" value="P:arginine metabolic process"/>
    <property type="evidence" value="ECO:0007669"/>
    <property type="project" value="TreeGrafter"/>
</dbReference>
<dbReference type="OrthoDB" id="9790596at2"/>
<dbReference type="Pfam" id="PF02274">
    <property type="entry name" value="ADI"/>
    <property type="match status" value="1"/>
</dbReference>
<sequence>MFKHTIVRRPAATLMHGLTSVDLGRPDYLTAQVQHQCYIDALLSCGVDVTVLPPREDFPDSCFIEDVALCTPHCAIITRPGADSRRGEAELIGTTLQRFYSSLESITAPGTLEAGDVMMVGTHFYIGLSARTNEEGARQLIQILQRHGMSGSMVKMAEMLHLKTGLSYLEHNHLLITGEFLHLDEFKSFNRIEVPAEEAYAANSIWVNDSVIMPAGHPYTAEQVRKLGYRLIEVDTREFQKLDGGVSCLSLRF</sequence>
<reference evidence="5 6" key="1">
    <citation type="submission" date="2018-02" db="EMBL/GenBank/DDBJ databases">
        <title>novel marine gammaproteobacteria from coastal saline agro ecosystem.</title>
        <authorList>
            <person name="Krishnan R."/>
            <person name="Ramesh Kumar N."/>
        </authorList>
    </citation>
    <scope>NUCLEOTIDE SEQUENCE [LARGE SCALE GENOMIC DNA]</scope>
    <source>
        <strain evidence="5 6">228</strain>
    </source>
</reference>
<dbReference type="AlphaFoldDB" id="A0A2S5KSQ4"/>
<comment type="similarity">
    <text evidence="1">Belongs to the DDAH family.</text>
</comment>
<name>A0A2S5KSQ4_9PROT</name>
<dbReference type="GO" id="GO:0016597">
    <property type="term" value="F:amino acid binding"/>
    <property type="evidence" value="ECO:0007669"/>
    <property type="project" value="TreeGrafter"/>
</dbReference>
<dbReference type="EMBL" id="PRLP01000025">
    <property type="protein sequence ID" value="PPC77788.1"/>
    <property type="molecule type" value="Genomic_DNA"/>
</dbReference>
<dbReference type="GO" id="GO:0045429">
    <property type="term" value="P:positive regulation of nitric oxide biosynthetic process"/>
    <property type="evidence" value="ECO:0007669"/>
    <property type="project" value="TreeGrafter"/>
</dbReference>
<evidence type="ECO:0000313" key="6">
    <source>
        <dbReference type="Proteomes" id="UP000238196"/>
    </source>
</evidence>
<feature type="active site" description="Nucleophile" evidence="3">
    <location>
        <position position="248"/>
    </location>
</feature>
<evidence type="ECO:0000256" key="4">
    <source>
        <dbReference type="PIRSR" id="PIRSR633199-2"/>
    </source>
</evidence>
<evidence type="ECO:0000313" key="5">
    <source>
        <dbReference type="EMBL" id="PPC77788.1"/>
    </source>
</evidence>
<proteinExistence type="inferred from homology"/>
<dbReference type="GO" id="GO:0016403">
    <property type="term" value="F:dimethylargininase activity"/>
    <property type="evidence" value="ECO:0007669"/>
    <property type="project" value="TreeGrafter"/>
</dbReference>
<dbReference type="PANTHER" id="PTHR12737:SF9">
    <property type="entry name" value="DIMETHYLARGININASE"/>
    <property type="match status" value="1"/>
</dbReference>
<feature type="active site" description="Proton donor" evidence="3">
    <location>
        <position position="161"/>
    </location>
</feature>
<dbReference type="Gene3D" id="3.75.10.10">
    <property type="entry name" value="L-arginine/glycine Amidinotransferase, Chain A"/>
    <property type="match status" value="1"/>
</dbReference>
<evidence type="ECO:0000256" key="1">
    <source>
        <dbReference type="ARBA" id="ARBA00008532"/>
    </source>
</evidence>
<protein>
    <submittedName>
        <fullName evidence="5">N(G),N(G)-dimethylarginine dimethylaminohydrolase</fullName>
    </submittedName>
</protein>
<comment type="caution">
    <text evidence="5">The sequence shown here is derived from an EMBL/GenBank/DDBJ whole genome shotgun (WGS) entry which is preliminary data.</text>
</comment>
<dbReference type="InterPro" id="IPR033199">
    <property type="entry name" value="DDAH-like"/>
</dbReference>
<dbReference type="Proteomes" id="UP000238196">
    <property type="component" value="Unassembled WGS sequence"/>
</dbReference>
<feature type="binding site" evidence="4">
    <location>
        <position position="18"/>
    </location>
    <ligand>
        <name>substrate</name>
    </ligand>
</feature>
<feature type="binding site" evidence="4">
    <location>
        <position position="60"/>
    </location>
    <ligand>
        <name>substrate</name>
    </ligand>
</feature>
<organism evidence="5 6">
    <name type="scientific">Proteobacteria bacterium 228</name>
    <dbReference type="NCBI Taxonomy" id="2083153"/>
    <lineage>
        <taxon>Bacteria</taxon>
        <taxon>Pseudomonadati</taxon>
        <taxon>Pseudomonadota</taxon>
    </lineage>
</organism>
<feature type="binding site" evidence="4">
    <location>
        <position position="242"/>
    </location>
    <ligand>
        <name>substrate</name>
    </ligand>
</feature>
<keyword evidence="2" id="KW-0378">Hydrolase</keyword>
<dbReference type="GO" id="GO:0000052">
    <property type="term" value="P:citrulline metabolic process"/>
    <property type="evidence" value="ECO:0007669"/>
    <property type="project" value="TreeGrafter"/>
</dbReference>
<accession>A0A2S5KSQ4</accession>